<comment type="caution">
    <text evidence="3">The sequence shown here is derived from an EMBL/GenBank/DDBJ whole genome shotgun (WGS) entry which is preliminary data.</text>
</comment>
<proteinExistence type="predicted"/>
<accession>A0A3L9Y0Q0</accession>
<evidence type="ECO:0000313" key="4">
    <source>
        <dbReference type="Proteomes" id="UP000281343"/>
    </source>
</evidence>
<dbReference type="Proteomes" id="UP000281343">
    <property type="component" value="Unassembled WGS sequence"/>
</dbReference>
<feature type="signal peptide" evidence="1">
    <location>
        <begin position="1"/>
        <end position="25"/>
    </location>
</feature>
<dbReference type="EMBL" id="RCNT01000010">
    <property type="protein sequence ID" value="RMA40965.1"/>
    <property type="molecule type" value="Genomic_DNA"/>
</dbReference>
<name>A0A3L9Y0Q0_9RHOB</name>
<keyword evidence="1" id="KW-0732">Signal</keyword>
<keyword evidence="4" id="KW-1185">Reference proteome</keyword>
<dbReference type="PANTHER" id="PTHR30535:SF4">
    <property type="entry name" value="HEMIN-BINDING PERIPLASMIC PROTEIN HMUT"/>
    <property type="match status" value="1"/>
</dbReference>
<evidence type="ECO:0000256" key="1">
    <source>
        <dbReference type="SAM" id="SignalP"/>
    </source>
</evidence>
<feature type="domain" description="Fe/B12 periplasmic-binding" evidence="2">
    <location>
        <begin position="30"/>
        <end position="284"/>
    </location>
</feature>
<evidence type="ECO:0000259" key="2">
    <source>
        <dbReference type="PROSITE" id="PS50983"/>
    </source>
</evidence>
<dbReference type="PROSITE" id="PS50983">
    <property type="entry name" value="FE_B12_PBP"/>
    <property type="match status" value="1"/>
</dbReference>
<feature type="chain" id="PRO_5018054689" evidence="1">
    <location>
        <begin position="26"/>
        <end position="285"/>
    </location>
</feature>
<organism evidence="3 4">
    <name type="scientific">Rhodophyticola porphyridii</name>
    <dbReference type="NCBI Taxonomy" id="1852017"/>
    <lineage>
        <taxon>Bacteria</taxon>
        <taxon>Pseudomonadati</taxon>
        <taxon>Pseudomonadota</taxon>
        <taxon>Alphaproteobacteria</taxon>
        <taxon>Rhodobacterales</taxon>
        <taxon>Roseobacteraceae</taxon>
        <taxon>Rhodophyticola</taxon>
    </lineage>
</organism>
<evidence type="ECO:0000313" key="3">
    <source>
        <dbReference type="EMBL" id="RMA40965.1"/>
    </source>
</evidence>
<dbReference type="Pfam" id="PF01497">
    <property type="entry name" value="Peripla_BP_2"/>
    <property type="match status" value="1"/>
</dbReference>
<dbReference type="InterPro" id="IPR050902">
    <property type="entry name" value="ABC_Transporter_SBP"/>
</dbReference>
<dbReference type="Gene3D" id="3.40.50.1980">
    <property type="entry name" value="Nitrogenase molybdenum iron protein domain"/>
    <property type="match status" value="2"/>
</dbReference>
<dbReference type="PANTHER" id="PTHR30535">
    <property type="entry name" value="VITAMIN B12-BINDING PROTEIN"/>
    <property type="match status" value="1"/>
</dbReference>
<gene>
    <name evidence="3" type="ORF">D9R08_16935</name>
</gene>
<sequence length="285" mass="29287">MAPGLKATLLAVAMALAWPCAQAKAEEVERVLSLGGAVTEIIYALGEGDRVVARDTTSTFPAEARDLPDVGYVRSLSPEGVLSVAPDLIVATDGSGPAEAIEVLQAAEIPLVTVPEGYDAAAIRLKIETIAEALGVPEQGATLADRVEADLTDAIEAARMDTPPRVLFILSLQGGRIMAAGAGTGAQGIIELAGGVNAMQGFEGYRQVSEEAVLLAAPDVILMMEGAGDHAADRRDVLDHPALGQTPAARADAIVRQPGLLLLGFGPRTPEAVRALSGAFQAARG</sequence>
<dbReference type="OrthoDB" id="9797736at2"/>
<reference evidence="3 4" key="1">
    <citation type="submission" date="2018-10" db="EMBL/GenBank/DDBJ databases">
        <authorList>
            <person name="Jung H.S."/>
            <person name="Jeon C.O."/>
        </authorList>
    </citation>
    <scope>NUCLEOTIDE SEQUENCE [LARGE SCALE GENOMIC DNA]</scope>
    <source>
        <strain evidence="3 4">MA-7-27</strain>
    </source>
</reference>
<dbReference type="AlphaFoldDB" id="A0A3L9Y0Q0"/>
<protein>
    <submittedName>
        <fullName evidence="3">Hemin ABC transporter substrate-binding protein</fullName>
    </submittedName>
</protein>
<dbReference type="SUPFAM" id="SSF53807">
    <property type="entry name" value="Helical backbone' metal receptor"/>
    <property type="match status" value="1"/>
</dbReference>
<dbReference type="InterPro" id="IPR002491">
    <property type="entry name" value="ABC_transptr_periplasmic_BD"/>
</dbReference>